<dbReference type="Proteomes" id="UP001160519">
    <property type="component" value="Unassembled WGS sequence"/>
</dbReference>
<protein>
    <submittedName>
        <fullName evidence="1">Uncharacterized protein</fullName>
    </submittedName>
</protein>
<evidence type="ECO:0000313" key="1">
    <source>
        <dbReference type="EMBL" id="MDI1230201.1"/>
    </source>
</evidence>
<reference evidence="1" key="1">
    <citation type="submission" date="2023-01" db="EMBL/GenBank/DDBJ databases">
        <title>Biogeochemical cycle of methane in antarctic sediments.</title>
        <authorList>
            <person name="Roldan D.M."/>
            <person name="Menes R.J."/>
        </authorList>
    </citation>
    <scope>NUCLEOTIDE SEQUENCE [LARGE SCALE GENOMIC DNA]</scope>
    <source>
        <strain evidence="1">K-2018 MAG008</strain>
    </source>
</reference>
<gene>
    <name evidence="1" type="ORF">PSU93_03515</name>
</gene>
<accession>A0AA43TJF4</accession>
<sequence length="45" mass="4895">MISVLIVNYLCHTLTAHALRSVLANDPSSQVIVVNNSNDQTEAEN</sequence>
<dbReference type="AlphaFoldDB" id="A0AA43TJF4"/>
<evidence type="ECO:0000313" key="2">
    <source>
        <dbReference type="Proteomes" id="UP001160519"/>
    </source>
</evidence>
<comment type="caution">
    <text evidence="1">The sequence shown here is derived from an EMBL/GenBank/DDBJ whole genome shotgun (WGS) entry which is preliminary data.</text>
</comment>
<proteinExistence type="predicted"/>
<dbReference type="EMBL" id="JAQSDF010000006">
    <property type="protein sequence ID" value="MDI1230201.1"/>
    <property type="molecule type" value="Genomic_DNA"/>
</dbReference>
<name>A0AA43TJF4_9GAMM</name>
<keyword evidence="2" id="KW-1185">Reference proteome</keyword>
<organism evidence="1 2">
    <name type="scientific">Candidatus Methylobacter titanis</name>
    <dbReference type="NCBI Taxonomy" id="3053457"/>
    <lineage>
        <taxon>Bacteria</taxon>
        <taxon>Pseudomonadati</taxon>
        <taxon>Pseudomonadota</taxon>
        <taxon>Gammaproteobacteria</taxon>
        <taxon>Methylococcales</taxon>
        <taxon>Methylococcaceae</taxon>
        <taxon>Methylobacter</taxon>
    </lineage>
</organism>